<gene>
    <name evidence="1" type="ORF">KS407_13465</name>
</gene>
<dbReference type="Proteomes" id="UP000790580">
    <property type="component" value="Unassembled WGS sequence"/>
</dbReference>
<evidence type="ECO:0000313" key="1">
    <source>
        <dbReference type="EMBL" id="MBU9722441.1"/>
    </source>
</evidence>
<evidence type="ECO:0000313" key="2">
    <source>
        <dbReference type="Proteomes" id="UP000790580"/>
    </source>
</evidence>
<reference evidence="1 2" key="1">
    <citation type="submission" date="2021-06" db="EMBL/GenBank/DDBJ databases">
        <title>Bacillus sp. RD4P76, an endophyte from a halophyte.</title>
        <authorList>
            <person name="Sun J.-Q."/>
        </authorList>
    </citation>
    <scope>NUCLEOTIDE SEQUENCE [LARGE SCALE GENOMIC DNA]</scope>
    <source>
        <strain evidence="1 2">JCM 17098</strain>
    </source>
</reference>
<name>A0ABS6JV27_9BACI</name>
<evidence type="ECO:0008006" key="3">
    <source>
        <dbReference type="Google" id="ProtNLM"/>
    </source>
</evidence>
<proteinExistence type="predicted"/>
<accession>A0ABS6JV27</accession>
<protein>
    <recommendedName>
        <fullName evidence="3">DUF2802 domain-containing protein</fullName>
    </recommendedName>
</protein>
<dbReference type="EMBL" id="JAHQCR010000053">
    <property type="protein sequence ID" value="MBU9722441.1"/>
    <property type="molecule type" value="Genomic_DNA"/>
</dbReference>
<comment type="caution">
    <text evidence="1">The sequence shown here is derived from an EMBL/GenBank/DDBJ whole genome shotgun (WGS) entry which is preliminary data.</text>
</comment>
<keyword evidence="2" id="KW-1185">Reference proteome</keyword>
<organism evidence="1 2">
    <name type="scientific">Evansella alkalicola</name>
    <dbReference type="NCBI Taxonomy" id="745819"/>
    <lineage>
        <taxon>Bacteria</taxon>
        <taxon>Bacillati</taxon>
        <taxon>Bacillota</taxon>
        <taxon>Bacilli</taxon>
        <taxon>Bacillales</taxon>
        <taxon>Bacillaceae</taxon>
        <taxon>Evansella</taxon>
    </lineage>
</organism>
<dbReference type="RefSeq" id="WP_088074841.1">
    <property type="nucleotide sequence ID" value="NZ_JAHQCR010000053.1"/>
</dbReference>
<sequence>MGWIIFISFSISALLFILSFIQKDRSKELEKQVENLSIQLMQEMYQVKQKMKVIEEEFVISSNETTTSPSTLTRDDILSMYEEGYSINDIASMTNRHEDDIDSILANTAEGMK</sequence>